<keyword evidence="2" id="KW-1185">Reference proteome</keyword>
<accession>A0A811V352</accession>
<sequence>MYIHMYIHSSLLAKQIVISHNNVCHKQINDNDARQSVAAATKTKTATTLSVVCPPSGANRIHLNSSLGIKYENDNEKYARTRTRHSTAMAEELSRAMKLTCVCVIIAKFVNT</sequence>
<dbReference type="AlphaFoldDB" id="A0A811V352"/>
<proteinExistence type="predicted"/>
<gene>
    <name evidence="1" type="ORF">CCAP1982_LOCUS12696</name>
</gene>
<protein>
    <submittedName>
        <fullName evidence="1">(Mediterranean fruit fly) hypothetical protein</fullName>
    </submittedName>
</protein>
<name>A0A811V352_CERCA</name>
<reference evidence="1" key="1">
    <citation type="submission" date="2020-11" db="EMBL/GenBank/DDBJ databases">
        <authorList>
            <person name="Whitehead M."/>
        </authorList>
    </citation>
    <scope>NUCLEOTIDE SEQUENCE</scope>
    <source>
        <strain evidence="1">EGII</strain>
    </source>
</reference>
<evidence type="ECO:0000313" key="2">
    <source>
        <dbReference type="Proteomes" id="UP000606786"/>
    </source>
</evidence>
<dbReference type="EMBL" id="CAJHJT010000034">
    <property type="protein sequence ID" value="CAD7004276.1"/>
    <property type="molecule type" value="Genomic_DNA"/>
</dbReference>
<evidence type="ECO:0000313" key="1">
    <source>
        <dbReference type="EMBL" id="CAD7004276.1"/>
    </source>
</evidence>
<dbReference type="Proteomes" id="UP000606786">
    <property type="component" value="Unassembled WGS sequence"/>
</dbReference>
<comment type="caution">
    <text evidence="1">The sequence shown here is derived from an EMBL/GenBank/DDBJ whole genome shotgun (WGS) entry which is preliminary data.</text>
</comment>
<organism evidence="1 2">
    <name type="scientific">Ceratitis capitata</name>
    <name type="common">Mediterranean fruit fly</name>
    <name type="synonym">Tephritis capitata</name>
    <dbReference type="NCBI Taxonomy" id="7213"/>
    <lineage>
        <taxon>Eukaryota</taxon>
        <taxon>Metazoa</taxon>
        <taxon>Ecdysozoa</taxon>
        <taxon>Arthropoda</taxon>
        <taxon>Hexapoda</taxon>
        <taxon>Insecta</taxon>
        <taxon>Pterygota</taxon>
        <taxon>Neoptera</taxon>
        <taxon>Endopterygota</taxon>
        <taxon>Diptera</taxon>
        <taxon>Brachycera</taxon>
        <taxon>Muscomorpha</taxon>
        <taxon>Tephritoidea</taxon>
        <taxon>Tephritidae</taxon>
        <taxon>Ceratitis</taxon>
        <taxon>Ceratitis</taxon>
    </lineage>
</organism>